<proteinExistence type="predicted"/>
<gene>
    <name evidence="2" type="ORF">S12H4_26930</name>
</gene>
<protein>
    <recommendedName>
        <fullName evidence="1">B box-type domain-containing protein</fullName>
    </recommendedName>
</protein>
<accession>X1SKL2</accession>
<comment type="caution">
    <text evidence="2">The sequence shown here is derived from an EMBL/GenBank/DDBJ whole genome shotgun (WGS) entry which is preliminary data.</text>
</comment>
<name>X1SKL2_9ZZZZ</name>
<reference evidence="2" key="1">
    <citation type="journal article" date="2014" name="Front. Microbiol.">
        <title>High frequency of phylogenetically diverse reductive dehalogenase-homologous genes in deep subseafloor sedimentary metagenomes.</title>
        <authorList>
            <person name="Kawai M."/>
            <person name="Futagami T."/>
            <person name="Toyoda A."/>
            <person name="Takaki Y."/>
            <person name="Nishi S."/>
            <person name="Hori S."/>
            <person name="Arai W."/>
            <person name="Tsubouchi T."/>
            <person name="Morono Y."/>
            <person name="Uchiyama I."/>
            <person name="Ito T."/>
            <person name="Fujiyama A."/>
            <person name="Inagaki F."/>
            <person name="Takami H."/>
        </authorList>
    </citation>
    <scope>NUCLEOTIDE SEQUENCE</scope>
    <source>
        <strain evidence="2">Expedition CK06-06</strain>
    </source>
</reference>
<dbReference type="GO" id="GO:0008270">
    <property type="term" value="F:zinc ion binding"/>
    <property type="evidence" value="ECO:0007669"/>
    <property type="project" value="InterPro"/>
</dbReference>
<evidence type="ECO:0000259" key="1">
    <source>
        <dbReference type="PROSITE" id="PS50119"/>
    </source>
</evidence>
<organism evidence="2">
    <name type="scientific">marine sediment metagenome</name>
    <dbReference type="NCBI Taxonomy" id="412755"/>
    <lineage>
        <taxon>unclassified sequences</taxon>
        <taxon>metagenomes</taxon>
        <taxon>ecological metagenomes</taxon>
    </lineage>
</organism>
<sequence>HFRIYVKYYDKKQEKKLRIFKTKYSEIYDKIMMCISKKEDMFDKLWRYVIDNDPINNLEYCVYCRLVVECAEVEWITCWECYDIVCSNCYDETRTYCEECDTHYCLKCFISGEHSPCI</sequence>
<feature type="domain" description="B box-type" evidence="1">
    <location>
        <begin position="84"/>
        <end position="118"/>
    </location>
</feature>
<dbReference type="PROSITE" id="PS50119">
    <property type="entry name" value="ZF_BBOX"/>
    <property type="match status" value="1"/>
</dbReference>
<dbReference type="EMBL" id="BARW01015326">
    <property type="protein sequence ID" value="GAI93468.1"/>
    <property type="molecule type" value="Genomic_DNA"/>
</dbReference>
<feature type="non-terminal residue" evidence="2">
    <location>
        <position position="1"/>
    </location>
</feature>
<dbReference type="InterPro" id="IPR000315">
    <property type="entry name" value="Znf_B-box"/>
</dbReference>
<dbReference type="AlphaFoldDB" id="X1SKL2"/>
<evidence type="ECO:0000313" key="2">
    <source>
        <dbReference type="EMBL" id="GAI93468.1"/>
    </source>
</evidence>